<sequence>MASNDTTGDVSMNETAHTGLSRKEIDLIVAFERAGAGLSVFGILWIFIAFAVFKRLRTVPNTFIVFASFANLCASIACLIGYDGVRAGSRSHLCQAQAFMFELFMQSDPWWSFAMAVNVYMVFFFAVNPQSFLRYWWAYFIVCYGIPAIPSVCLLLIKETGIGPVYGNATIWCWIDTEWSGLRIWTYYLPIWRNQLRNLSLSDPHNRDRAGTRDSAEKRLNIHAAAMGSIAPEVLQTTTIHVACPSLNQNLTMKSPGAKVRWFADPPGEPSTGSGQEHNLPSATCHIITHITAEPAQEESLKLRLKETYQRLCGKFNSMDPVKLAYLRTSFIFAVSVLVTWTPSSINRVHDLVTRSSASFGLNLASSIVLPLQGLWNSVIFFTTSWKTLKEELQVAGNRLKGLPRGHIAAAAVRHERERGVELDNRYHRKCRDDASSEVTGSTMRVMRDGSLTSL</sequence>
<name>A0A9P8ZV28_9PEZI</name>
<dbReference type="InterPro" id="IPR017981">
    <property type="entry name" value="GPCR_2-like_7TM"/>
</dbReference>
<evidence type="ECO:0000313" key="8">
    <source>
        <dbReference type="Proteomes" id="UP000758603"/>
    </source>
</evidence>
<protein>
    <recommendedName>
        <fullName evidence="6">G-protein coupled receptors family 2 profile 2 domain-containing protein</fullName>
    </recommendedName>
</protein>
<evidence type="ECO:0000256" key="2">
    <source>
        <dbReference type="ARBA" id="ARBA00022692"/>
    </source>
</evidence>
<dbReference type="PANTHER" id="PTHR23112:SF0">
    <property type="entry name" value="TRANSMEMBRANE PROTEIN 116"/>
    <property type="match status" value="1"/>
</dbReference>
<dbReference type="EMBL" id="JAGPXC010000007">
    <property type="protein sequence ID" value="KAH6648623.1"/>
    <property type="molecule type" value="Genomic_DNA"/>
</dbReference>
<dbReference type="PROSITE" id="PS50261">
    <property type="entry name" value="G_PROTEIN_RECEP_F2_4"/>
    <property type="match status" value="1"/>
</dbReference>
<dbReference type="Gene3D" id="1.20.1070.10">
    <property type="entry name" value="Rhodopsin 7-helix transmembrane proteins"/>
    <property type="match status" value="1"/>
</dbReference>
<dbReference type="SUPFAM" id="SSF81321">
    <property type="entry name" value="Family A G protein-coupled receptor-like"/>
    <property type="match status" value="1"/>
</dbReference>
<evidence type="ECO:0000313" key="7">
    <source>
        <dbReference type="EMBL" id="KAH6648623.1"/>
    </source>
</evidence>
<reference evidence="7" key="1">
    <citation type="journal article" date="2021" name="Nat. Commun.">
        <title>Genetic determinants of endophytism in the Arabidopsis root mycobiome.</title>
        <authorList>
            <person name="Mesny F."/>
            <person name="Miyauchi S."/>
            <person name="Thiergart T."/>
            <person name="Pickel B."/>
            <person name="Atanasova L."/>
            <person name="Karlsson M."/>
            <person name="Huettel B."/>
            <person name="Barry K.W."/>
            <person name="Haridas S."/>
            <person name="Chen C."/>
            <person name="Bauer D."/>
            <person name="Andreopoulos W."/>
            <person name="Pangilinan J."/>
            <person name="LaButti K."/>
            <person name="Riley R."/>
            <person name="Lipzen A."/>
            <person name="Clum A."/>
            <person name="Drula E."/>
            <person name="Henrissat B."/>
            <person name="Kohler A."/>
            <person name="Grigoriev I.V."/>
            <person name="Martin F.M."/>
            <person name="Hacquard S."/>
        </authorList>
    </citation>
    <scope>NUCLEOTIDE SEQUENCE</scope>
    <source>
        <strain evidence="7">MPI-SDFR-AT-0073</strain>
    </source>
</reference>
<comment type="caution">
    <text evidence="7">The sequence shown here is derived from an EMBL/GenBank/DDBJ whole genome shotgun (WGS) entry which is preliminary data.</text>
</comment>
<evidence type="ECO:0000256" key="5">
    <source>
        <dbReference type="SAM" id="Phobius"/>
    </source>
</evidence>
<gene>
    <name evidence="7" type="ORF">BKA67DRAFT_538645</name>
</gene>
<dbReference type="PANTHER" id="PTHR23112">
    <property type="entry name" value="G PROTEIN-COUPLED RECEPTOR 157-RELATED"/>
    <property type="match status" value="1"/>
</dbReference>
<feature type="domain" description="G-protein coupled receptors family 2 profile 2" evidence="6">
    <location>
        <begin position="28"/>
        <end position="191"/>
    </location>
</feature>
<dbReference type="Pfam" id="PF00002">
    <property type="entry name" value="7tm_2"/>
    <property type="match status" value="1"/>
</dbReference>
<keyword evidence="2 5" id="KW-0812">Transmembrane</keyword>
<dbReference type="InterPro" id="IPR000832">
    <property type="entry name" value="GPCR_2_secretin-like"/>
</dbReference>
<feature type="transmembrane region" description="Helical" evidence="5">
    <location>
        <begin position="110"/>
        <end position="128"/>
    </location>
</feature>
<dbReference type="GO" id="GO:0004930">
    <property type="term" value="F:G protein-coupled receptor activity"/>
    <property type="evidence" value="ECO:0007669"/>
    <property type="project" value="InterPro"/>
</dbReference>
<proteinExistence type="predicted"/>
<feature type="transmembrane region" description="Helical" evidence="5">
    <location>
        <begin position="135"/>
        <end position="157"/>
    </location>
</feature>
<organism evidence="7 8">
    <name type="scientific">Truncatella angustata</name>
    <dbReference type="NCBI Taxonomy" id="152316"/>
    <lineage>
        <taxon>Eukaryota</taxon>
        <taxon>Fungi</taxon>
        <taxon>Dikarya</taxon>
        <taxon>Ascomycota</taxon>
        <taxon>Pezizomycotina</taxon>
        <taxon>Sordariomycetes</taxon>
        <taxon>Xylariomycetidae</taxon>
        <taxon>Amphisphaeriales</taxon>
        <taxon>Sporocadaceae</taxon>
        <taxon>Truncatella</taxon>
    </lineage>
</organism>
<keyword evidence="4 5" id="KW-0472">Membrane</keyword>
<evidence type="ECO:0000256" key="4">
    <source>
        <dbReference type="ARBA" id="ARBA00023136"/>
    </source>
</evidence>
<dbReference type="GO" id="GO:0005886">
    <property type="term" value="C:plasma membrane"/>
    <property type="evidence" value="ECO:0007669"/>
    <property type="project" value="TreeGrafter"/>
</dbReference>
<feature type="transmembrane region" description="Helical" evidence="5">
    <location>
        <begin position="62"/>
        <end position="82"/>
    </location>
</feature>
<dbReference type="GO" id="GO:0007166">
    <property type="term" value="P:cell surface receptor signaling pathway"/>
    <property type="evidence" value="ECO:0007669"/>
    <property type="project" value="InterPro"/>
</dbReference>
<keyword evidence="8" id="KW-1185">Reference proteome</keyword>
<dbReference type="GO" id="GO:0007189">
    <property type="term" value="P:adenylate cyclase-activating G protein-coupled receptor signaling pathway"/>
    <property type="evidence" value="ECO:0007669"/>
    <property type="project" value="TreeGrafter"/>
</dbReference>
<comment type="subcellular location">
    <subcellularLocation>
        <location evidence="1">Membrane</location>
        <topology evidence="1">Multi-pass membrane protein</topology>
    </subcellularLocation>
</comment>
<dbReference type="GeneID" id="70129387"/>
<feature type="transmembrane region" description="Helical" evidence="5">
    <location>
        <begin position="34"/>
        <end position="53"/>
    </location>
</feature>
<keyword evidence="3 5" id="KW-1133">Transmembrane helix</keyword>
<dbReference type="RefSeq" id="XP_045955130.1">
    <property type="nucleotide sequence ID" value="XM_046100495.1"/>
</dbReference>
<dbReference type="OrthoDB" id="18453at2759"/>
<accession>A0A9P8ZV28</accession>
<evidence type="ECO:0000256" key="3">
    <source>
        <dbReference type="ARBA" id="ARBA00022989"/>
    </source>
</evidence>
<dbReference type="AlphaFoldDB" id="A0A9P8ZV28"/>
<evidence type="ECO:0000259" key="6">
    <source>
        <dbReference type="PROSITE" id="PS50261"/>
    </source>
</evidence>
<evidence type="ECO:0000256" key="1">
    <source>
        <dbReference type="ARBA" id="ARBA00004141"/>
    </source>
</evidence>
<dbReference type="Proteomes" id="UP000758603">
    <property type="component" value="Unassembled WGS sequence"/>
</dbReference>